<evidence type="ECO:0000313" key="2">
    <source>
        <dbReference type="Proteomes" id="UP000184406"/>
    </source>
</evidence>
<dbReference type="Proteomes" id="UP000184406">
    <property type="component" value="Unassembled WGS sequence"/>
</dbReference>
<dbReference type="OrthoDB" id="1437689at2"/>
<protein>
    <submittedName>
        <fullName evidence="1">Uncharacterized protein</fullName>
    </submittedName>
</protein>
<name>A0A1M4VWV4_9FLAO</name>
<sequence>MKTLPPFFKSHGYVITALIILTFILHGCGPDKKAKTEEKLVAKKDGIVQITTTVMDFISPDTIPFGWNTFNYQNNSNETHFFLLDKYPEGKTILNTKNEVFPPFDKGMDLINEGKTEAGFAEFNNLPAWFFEVVFSGGSGLVSPKKNSTTTVNLEPGYYLMECYVKMPNGKFHSSMGMAKPIIVSKDKSNVSPPIPTITITISSTEGINYNGSIAKGPQVFSVEFKDQITHENFVGHDVNLVKLADTTNLEALENWMNWADPKGLITPAPEGVTFLGGVNDSPAGSVGYFEVDLEPGNYAFISEVPNTMKKGMLKTFTVSE</sequence>
<accession>A0A1M4VWV4</accession>
<dbReference type="InterPro" id="IPR008972">
    <property type="entry name" value="Cupredoxin"/>
</dbReference>
<dbReference type="RefSeq" id="WP_072860673.1">
    <property type="nucleotide sequence ID" value="NZ_FQUX01000001.1"/>
</dbReference>
<organism evidence="1 2">
    <name type="scientific">Arenibacter palladensis</name>
    <dbReference type="NCBI Taxonomy" id="237373"/>
    <lineage>
        <taxon>Bacteria</taxon>
        <taxon>Pseudomonadati</taxon>
        <taxon>Bacteroidota</taxon>
        <taxon>Flavobacteriia</taxon>
        <taxon>Flavobacteriales</taxon>
        <taxon>Flavobacteriaceae</taxon>
        <taxon>Arenibacter</taxon>
    </lineage>
</organism>
<proteinExistence type="predicted"/>
<dbReference type="AlphaFoldDB" id="A0A1M4VWV4"/>
<dbReference type="SUPFAM" id="SSF49503">
    <property type="entry name" value="Cupredoxins"/>
    <property type="match status" value="1"/>
</dbReference>
<dbReference type="EMBL" id="FQUX01000001">
    <property type="protein sequence ID" value="SHE73405.1"/>
    <property type="molecule type" value="Genomic_DNA"/>
</dbReference>
<gene>
    <name evidence="1" type="ORF">SAMN03080594_1011125</name>
</gene>
<evidence type="ECO:0000313" key="1">
    <source>
        <dbReference type="EMBL" id="SHE73405.1"/>
    </source>
</evidence>
<keyword evidence="2" id="KW-1185">Reference proteome</keyword>
<reference evidence="2" key="1">
    <citation type="submission" date="2016-11" db="EMBL/GenBank/DDBJ databases">
        <authorList>
            <person name="Varghese N."/>
            <person name="Submissions S."/>
        </authorList>
    </citation>
    <scope>NUCLEOTIDE SEQUENCE [LARGE SCALE GENOMIC DNA]</scope>
    <source>
        <strain evidence="2">DSM 17539</strain>
    </source>
</reference>